<name>A0ACC3YEX9_COLTU</name>
<dbReference type="Proteomes" id="UP000805649">
    <property type="component" value="Unassembled WGS sequence"/>
</dbReference>
<dbReference type="EMBL" id="VUJX02000011">
    <property type="protein sequence ID" value="KAL0930390.1"/>
    <property type="molecule type" value="Genomic_DNA"/>
</dbReference>
<sequence length="451" mass="49996">MPSKKSNTDRGPTALPKYRGTGFEEYYADPPMTPAEAKDERENIYNPTIPFVERIQACIQRFRCRRRINTSDSIQLFNQYLFLGGIDTSPRLFGGNDEADMVGMTPEERRNATAIDTVYNSGGGSRFYNADEPSGWEIDFAGVVAGFCSETLPAMTNWEYPRMGKAIGLIENFLSYVLHHDVCPEYDDNIKEALAVCNRAKIDLPLTHQALIRFPGQFNLALSELFCEDFNFFADDEAGFQRPRNFSPAAVVELAMAVGMLGMGVDEKTGTSMIHAARNPQTLKVISEEDCNMEIVSIIRASHSLRQVIRTVTIEGSMPDGFAALGKLVLQPCVVEDGYDHGYARDCNSNNHKSNAGGGSGGQDAQVFLIDDSILARLRPGFKLQLRVVRLDNGVSFIQQARAVLVSWHTFLPQTLMVHFKEPVANDRPAPCVTNPDDGEDDKSPEKNSTD</sequence>
<evidence type="ECO:0000313" key="2">
    <source>
        <dbReference type="Proteomes" id="UP000805649"/>
    </source>
</evidence>
<accession>A0ACC3YEX9</accession>
<comment type="caution">
    <text evidence="1">The sequence shown here is derived from an EMBL/GenBank/DDBJ whole genome shotgun (WGS) entry which is preliminary data.</text>
</comment>
<organism evidence="1 2">
    <name type="scientific">Colletotrichum truncatum</name>
    <name type="common">Anthracnose fungus</name>
    <name type="synonym">Colletotrichum capsici</name>
    <dbReference type="NCBI Taxonomy" id="5467"/>
    <lineage>
        <taxon>Eukaryota</taxon>
        <taxon>Fungi</taxon>
        <taxon>Dikarya</taxon>
        <taxon>Ascomycota</taxon>
        <taxon>Pezizomycotina</taxon>
        <taxon>Sordariomycetes</taxon>
        <taxon>Hypocreomycetidae</taxon>
        <taxon>Glomerellales</taxon>
        <taxon>Glomerellaceae</taxon>
        <taxon>Colletotrichum</taxon>
        <taxon>Colletotrichum truncatum species complex</taxon>
    </lineage>
</organism>
<protein>
    <submittedName>
        <fullName evidence="1">Argonaute sirna chaperone complex subunit arb1</fullName>
    </submittedName>
</protein>
<evidence type="ECO:0000313" key="1">
    <source>
        <dbReference type="EMBL" id="KAL0930390.1"/>
    </source>
</evidence>
<reference evidence="1 2" key="1">
    <citation type="journal article" date="2020" name="Phytopathology">
        <title>Genome Sequence Resources of Colletotrichum truncatum, C. plurivorum, C. musicola, and C. sojae: Four Species Pathogenic to Soybean (Glycine max).</title>
        <authorList>
            <person name="Rogerio F."/>
            <person name="Boufleur T.R."/>
            <person name="Ciampi-Guillardi M."/>
            <person name="Sukno S.A."/>
            <person name="Thon M.R."/>
            <person name="Massola Junior N.S."/>
            <person name="Baroncelli R."/>
        </authorList>
    </citation>
    <scope>NUCLEOTIDE SEQUENCE [LARGE SCALE GENOMIC DNA]</scope>
    <source>
        <strain evidence="1 2">CMES1059</strain>
    </source>
</reference>
<gene>
    <name evidence="1" type="ORF">CTRU02_214465</name>
</gene>
<proteinExistence type="predicted"/>
<keyword evidence="2" id="KW-1185">Reference proteome</keyword>